<evidence type="ECO:0000256" key="1">
    <source>
        <dbReference type="SAM" id="SignalP"/>
    </source>
</evidence>
<comment type="caution">
    <text evidence="2">The sequence shown here is derived from an EMBL/GenBank/DDBJ whole genome shotgun (WGS) entry which is preliminary data.</text>
</comment>
<dbReference type="EMBL" id="JAPDMZ010000004">
    <property type="protein sequence ID" value="KAK0557577.1"/>
    <property type="molecule type" value="Genomic_DNA"/>
</dbReference>
<sequence>MKVQKALLLLLSIGLTHAAPVPAHYSETTKGVAAQQTRAVDKRTTFLFWNEAAKALTGLGSIGVLLYIAKGKYDKLIQEVPVNQRPQARFVDALLHPEDTGSEKDDQAIRVVILGQPNSLSALKEGESLERRMSPETVKDFIVSFKTIQAMSAVRSYYNLGAEGAKALLAMAALTLTLYSADTKFEKLSAAENARLAQQGHPLIMSPVSRHEKKRIPNEKTTNFQRGGLKPQSFSGLKAIELDLDATARAEFSAAFKAVQIVCTATGLPIAYWNVHHRRQE</sequence>
<accession>A0AAN6GYC1</accession>
<protein>
    <submittedName>
        <fullName evidence="2">Uncharacterized protein</fullName>
    </submittedName>
</protein>
<name>A0AAN6GYC1_9BASI</name>
<organism evidence="2 3">
    <name type="scientific">Tilletia horrida</name>
    <dbReference type="NCBI Taxonomy" id="155126"/>
    <lineage>
        <taxon>Eukaryota</taxon>
        <taxon>Fungi</taxon>
        <taxon>Dikarya</taxon>
        <taxon>Basidiomycota</taxon>
        <taxon>Ustilaginomycotina</taxon>
        <taxon>Exobasidiomycetes</taxon>
        <taxon>Tilletiales</taxon>
        <taxon>Tilletiaceae</taxon>
        <taxon>Tilletia</taxon>
    </lineage>
</organism>
<feature type="signal peptide" evidence="1">
    <location>
        <begin position="1"/>
        <end position="18"/>
    </location>
</feature>
<dbReference type="AlphaFoldDB" id="A0AAN6GYC1"/>
<proteinExistence type="predicted"/>
<evidence type="ECO:0000313" key="2">
    <source>
        <dbReference type="EMBL" id="KAK0557577.1"/>
    </source>
</evidence>
<dbReference type="Proteomes" id="UP001176517">
    <property type="component" value="Unassembled WGS sequence"/>
</dbReference>
<feature type="chain" id="PRO_5042915647" evidence="1">
    <location>
        <begin position="19"/>
        <end position="281"/>
    </location>
</feature>
<keyword evidence="3" id="KW-1185">Reference proteome</keyword>
<gene>
    <name evidence="2" type="ORF">OC846_000365</name>
</gene>
<keyword evidence="1" id="KW-0732">Signal</keyword>
<evidence type="ECO:0000313" key="3">
    <source>
        <dbReference type="Proteomes" id="UP001176517"/>
    </source>
</evidence>
<reference evidence="2" key="1">
    <citation type="journal article" date="2023" name="PhytoFront">
        <title>Draft Genome Resources of Seven Strains of Tilletia horrida, Causal Agent of Kernel Smut of Rice.</title>
        <authorList>
            <person name="Khanal S."/>
            <person name="Antony Babu S."/>
            <person name="Zhou X.G."/>
        </authorList>
    </citation>
    <scope>NUCLEOTIDE SEQUENCE</scope>
    <source>
        <strain evidence="2">TX6</strain>
    </source>
</reference>